<evidence type="ECO:0000256" key="5">
    <source>
        <dbReference type="ARBA" id="ARBA00024042"/>
    </source>
</evidence>
<dbReference type="PANTHER" id="PTHR10578:SF107">
    <property type="entry name" value="2-HYDROXYACID OXIDASE 1"/>
    <property type="match status" value="1"/>
</dbReference>
<evidence type="ECO:0000256" key="3">
    <source>
        <dbReference type="ARBA" id="ARBA00022643"/>
    </source>
</evidence>
<sequence length="358" mass="39137">MENLTNLIDFEKKAREILELGVYDYFAGGADDEATLASNQSAFKQIKLKPRVLVDVSKRSTKTRFLGHELSAPVVIAPTAFQGMTHADAELGIAKAAGEFGTIMSLSTMSNCALEDVKQATSAPLWFQLYVCKNRQVTQAAIERAEQAGYEAIVVTVDAPVFGRRERDIKNNFKIPDHFSMPNLVDSTYESMINAGNLAEYTNNAFENKLNWSDIQWVKECSRLPVFIKGIMHEEDAKIALDYGVDGIICSNHGGRQLDTSAATIELLPAITNVIQGKIPVLVDGGVRRGTDIFKAIALGADAVLVGRPVVWGLAIGGANGVYQVLNHLKDEFDNAMALAGFNSVDEIREKGHSILFR</sequence>
<evidence type="ECO:0000259" key="6">
    <source>
        <dbReference type="PROSITE" id="PS51349"/>
    </source>
</evidence>
<keyword evidence="8" id="KW-1185">Reference proteome</keyword>
<dbReference type="SUPFAM" id="SSF51395">
    <property type="entry name" value="FMN-linked oxidoreductases"/>
    <property type="match status" value="1"/>
</dbReference>
<dbReference type="InterPro" id="IPR000262">
    <property type="entry name" value="FMN-dep_DH"/>
</dbReference>
<keyword evidence="3" id="KW-0288">FMN</keyword>
<dbReference type="PROSITE" id="PS00557">
    <property type="entry name" value="FMN_HYDROXY_ACID_DH_1"/>
    <property type="match status" value="1"/>
</dbReference>
<evidence type="ECO:0000256" key="2">
    <source>
        <dbReference type="ARBA" id="ARBA00022630"/>
    </source>
</evidence>
<dbReference type="Proteomes" id="UP000094329">
    <property type="component" value="Unassembled WGS sequence"/>
</dbReference>
<dbReference type="CDD" id="cd02809">
    <property type="entry name" value="alpha_hydroxyacid_oxid_FMN"/>
    <property type="match status" value="1"/>
</dbReference>
<dbReference type="InterPro" id="IPR037396">
    <property type="entry name" value="FMN_HAD"/>
</dbReference>
<keyword evidence="4" id="KW-0560">Oxidoreductase</keyword>
<name>A0ABX3A7U5_9GAMM</name>
<dbReference type="Pfam" id="PF01070">
    <property type="entry name" value="FMN_dh"/>
    <property type="match status" value="1"/>
</dbReference>
<dbReference type="PIRSF" id="PIRSF000138">
    <property type="entry name" value="Al-hdrx_acd_dh"/>
    <property type="match status" value="1"/>
</dbReference>
<keyword evidence="2" id="KW-0285">Flavoprotein</keyword>
<feature type="domain" description="FMN hydroxy acid dehydrogenase" evidence="6">
    <location>
        <begin position="1"/>
        <end position="358"/>
    </location>
</feature>
<dbReference type="PROSITE" id="PS51349">
    <property type="entry name" value="FMN_HYDROXY_ACID_DH_2"/>
    <property type="match status" value="1"/>
</dbReference>
<accession>A0ABX3A7U5</accession>
<protein>
    <recommendedName>
        <fullName evidence="6">FMN hydroxy acid dehydrogenase domain-containing protein</fullName>
    </recommendedName>
</protein>
<evidence type="ECO:0000313" key="7">
    <source>
        <dbReference type="EMBL" id="ODN43703.1"/>
    </source>
</evidence>
<organism evidence="7 8">
    <name type="scientific">Piscirickettsia litoralis</name>
    <dbReference type="NCBI Taxonomy" id="1891921"/>
    <lineage>
        <taxon>Bacteria</taxon>
        <taxon>Pseudomonadati</taxon>
        <taxon>Pseudomonadota</taxon>
        <taxon>Gammaproteobacteria</taxon>
        <taxon>Thiotrichales</taxon>
        <taxon>Piscirickettsiaceae</taxon>
        <taxon>Piscirickettsia</taxon>
    </lineage>
</organism>
<evidence type="ECO:0000313" key="8">
    <source>
        <dbReference type="Proteomes" id="UP000094329"/>
    </source>
</evidence>
<dbReference type="RefSeq" id="WP_069313500.1">
    <property type="nucleotide sequence ID" value="NZ_MDTU01000001.1"/>
</dbReference>
<dbReference type="InterPro" id="IPR012133">
    <property type="entry name" value="Alpha-hydoxy_acid_DH_FMN"/>
</dbReference>
<reference evidence="7 8" key="1">
    <citation type="submission" date="2016-08" db="EMBL/GenBank/DDBJ databases">
        <title>Draft genome sequence of Candidatus Piscirickettsia litoralis, from seawater.</title>
        <authorList>
            <person name="Wan X."/>
            <person name="Lee A.J."/>
            <person name="Hou S."/>
            <person name="Donachie S.P."/>
        </authorList>
    </citation>
    <scope>NUCLEOTIDE SEQUENCE [LARGE SCALE GENOMIC DNA]</scope>
    <source>
        <strain evidence="7 8">Y2</strain>
    </source>
</reference>
<dbReference type="InterPro" id="IPR013785">
    <property type="entry name" value="Aldolase_TIM"/>
</dbReference>
<comment type="cofactor">
    <cofactor evidence="1">
        <name>FMN</name>
        <dbReference type="ChEBI" id="CHEBI:58210"/>
    </cofactor>
</comment>
<dbReference type="InterPro" id="IPR008259">
    <property type="entry name" value="FMN_hydac_DH_AS"/>
</dbReference>
<comment type="caution">
    <text evidence="7">The sequence shown here is derived from an EMBL/GenBank/DDBJ whole genome shotgun (WGS) entry which is preliminary data.</text>
</comment>
<dbReference type="PANTHER" id="PTHR10578">
    <property type="entry name" value="S -2-HYDROXY-ACID OXIDASE-RELATED"/>
    <property type="match status" value="1"/>
</dbReference>
<proteinExistence type="inferred from homology"/>
<evidence type="ECO:0000256" key="4">
    <source>
        <dbReference type="ARBA" id="ARBA00023002"/>
    </source>
</evidence>
<dbReference type="Gene3D" id="3.20.20.70">
    <property type="entry name" value="Aldolase class I"/>
    <property type="match status" value="1"/>
</dbReference>
<gene>
    <name evidence="7" type="ORF">BGC07_13325</name>
</gene>
<comment type="similarity">
    <text evidence="5">Belongs to the FMN-dependent alpha-hydroxy acid dehydrogenase family.</text>
</comment>
<evidence type="ECO:0000256" key="1">
    <source>
        <dbReference type="ARBA" id="ARBA00001917"/>
    </source>
</evidence>
<dbReference type="EMBL" id="MDTU01000001">
    <property type="protein sequence ID" value="ODN43703.1"/>
    <property type="molecule type" value="Genomic_DNA"/>
</dbReference>